<feature type="region of interest" description="Disordered" evidence="11">
    <location>
        <begin position="392"/>
        <end position="414"/>
    </location>
</feature>
<keyword evidence="8" id="KW-0498">Mitosis</keyword>
<dbReference type="PANTHER" id="PTHR13108">
    <property type="entry name" value="CONDENSIN COMPLEX SUBUNIT 2"/>
    <property type="match status" value="1"/>
</dbReference>
<proteinExistence type="inferred from homology"/>
<evidence type="ECO:0000256" key="5">
    <source>
        <dbReference type="ARBA" id="ARBA00022454"/>
    </source>
</evidence>
<evidence type="ECO:0000256" key="1">
    <source>
        <dbReference type="ARBA" id="ARBA00004286"/>
    </source>
</evidence>
<dbReference type="GO" id="GO:0003682">
    <property type="term" value="F:chromatin binding"/>
    <property type="evidence" value="ECO:0007669"/>
    <property type="project" value="TreeGrafter"/>
</dbReference>
<feature type="region of interest" description="Disordered" evidence="11">
    <location>
        <begin position="309"/>
        <end position="330"/>
    </location>
</feature>
<keyword evidence="6" id="KW-0963">Cytoplasm</keyword>
<reference evidence="12" key="1">
    <citation type="submission" date="2023-08" db="EMBL/GenBank/DDBJ databases">
        <authorList>
            <person name="Chen Y."/>
            <person name="Shah S."/>
            <person name="Dougan E. K."/>
            <person name="Thang M."/>
            <person name="Chan C."/>
        </authorList>
    </citation>
    <scope>NUCLEOTIDE SEQUENCE</scope>
</reference>
<accession>A0AA36JBT9</accession>
<evidence type="ECO:0000256" key="11">
    <source>
        <dbReference type="SAM" id="MobiDB-lite"/>
    </source>
</evidence>
<keyword evidence="9" id="KW-0226">DNA condensation</keyword>
<evidence type="ECO:0000256" key="10">
    <source>
        <dbReference type="ARBA" id="ARBA00023306"/>
    </source>
</evidence>
<protein>
    <recommendedName>
        <fullName evidence="4">Condensin complex subunit 2</fullName>
    </recommendedName>
</protein>
<evidence type="ECO:0000256" key="6">
    <source>
        <dbReference type="ARBA" id="ARBA00022490"/>
    </source>
</evidence>
<evidence type="ECO:0000313" key="13">
    <source>
        <dbReference type="Proteomes" id="UP001178507"/>
    </source>
</evidence>
<dbReference type="GO" id="GO:0000796">
    <property type="term" value="C:condensin complex"/>
    <property type="evidence" value="ECO:0007669"/>
    <property type="project" value="InterPro"/>
</dbReference>
<comment type="similarity">
    <text evidence="3">Belongs to the CND2 (condensin subunit 2) family.</text>
</comment>
<gene>
    <name evidence="12" type="ORF">EVOR1521_LOCUS25085</name>
</gene>
<feature type="compositionally biased region" description="Basic and acidic residues" evidence="11">
    <location>
        <begin position="400"/>
        <end position="414"/>
    </location>
</feature>
<sequence length="694" mass="75074">MASIGGSSLGELYSKCVQLVNENKISAKNAFELPLIEHMDDIVDSFMGGRKAAKAKEKEKPRRSSVTAEEAEMENRFHEASCTIEASARIYACRVDCVHTDTYRVLGGLNSADVANEEEDAPGEDGKPTKKRRICGVNTLERNEANLVQQSIEADEQSDPMFRRMAAAFDAGGAKGLLLSHLQLAEDMSLIFNGDVTLCKAQGVAEAMFQSAAANSIPTESMGLGEPSGATSKIEQSRLCPELDSFRRQLWGDSAFTMPKALEDLLGVAVSGPSAEALAAISQPIPANLEAEAELGPPDMPDFADEDMGSTGHGGMEASSECGAPSSTQEKPRALPLVDMSASQVLAAPASSKDDVVAFDELFQKFCGGGANQFAYFDECWSKTHKAKSSLADAEGAVVEAKEPKEPKDRSSKRPLFDLTNLEATKPIETEAVAKHQMNEKASQWQLRKDVPPYMIDRITMPSWQTWSKVDFACLGLRPHLMLKLVRKPPPPNEGPHGFSDLFSTVVVENNEAFPWLASEKAARRDDAEDELLGEENFEDDGSGLPAHLEVDPQELFLGPDDKVLPGGDGDELGEDTAGDFMAGLDFELAEKPTSAENVDIGYSRNSKFVDVKLVKKHLWGCLEKDLGKAESKIASRSFQSLVSRTVSAMPKGECENLSAAVCFICALHLCNEKNLELQVDPANPFGDFAVVAP</sequence>
<keyword evidence="7" id="KW-0132">Cell division</keyword>
<evidence type="ECO:0000256" key="3">
    <source>
        <dbReference type="ARBA" id="ARBA00009471"/>
    </source>
</evidence>
<dbReference type="Proteomes" id="UP001178507">
    <property type="component" value="Unassembled WGS sequence"/>
</dbReference>
<keyword evidence="13" id="KW-1185">Reference proteome</keyword>
<dbReference type="AlphaFoldDB" id="A0AA36JBT9"/>
<comment type="caution">
    <text evidence="12">The sequence shown here is derived from an EMBL/GenBank/DDBJ whole genome shotgun (WGS) entry which is preliminary data.</text>
</comment>
<evidence type="ECO:0000256" key="4">
    <source>
        <dbReference type="ARBA" id="ARBA00016065"/>
    </source>
</evidence>
<name>A0AA36JBT9_9DINO</name>
<dbReference type="InterPro" id="IPR022816">
    <property type="entry name" value="Condensin_barren_su2"/>
</dbReference>
<dbReference type="GO" id="GO:0005737">
    <property type="term" value="C:cytoplasm"/>
    <property type="evidence" value="ECO:0007669"/>
    <property type="project" value="UniProtKB-SubCell"/>
</dbReference>
<keyword evidence="10" id="KW-0131">Cell cycle</keyword>
<dbReference type="GO" id="GO:0007076">
    <property type="term" value="P:mitotic chromosome condensation"/>
    <property type="evidence" value="ECO:0007669"/>
    <property type="project" value="InterPro"/>
</dbReference>
<dbReference type="Pfam" id="PF05786">
    <property type="entry name" value="Cnd2"/>
    <property type="match status" value="1"/>
</dbReference>
<evidence type="ECO:0000313" key="12">
    <source>
        <dbReference type="EMBL" id="CAJ1402133.1"/>
    </source>
</evidence>
<evidence type="ECO:0000256" key="7">
    <source>
        <dbReference type="ARBA" id="ARBA00022618"/>
    </source>
</evidence>
<evidence type="ECO:0000256" key="8">
    <source>
        <dbReference type="ARBA" id="ARBA00022776"/>
    </source>
</evidence>
<feature type="region of interest" description="Disordered" evidence="11">
    <location>
        <begin position="52"/>
        <end position="71"/>
    </location>
</feature>
<evidence type="ECO:0000256" key="9">
    <source>
        <dbReference type="ARBA" id="ARBA00023067"/>
    </source>
</evidence>
<dbReference type="EMBL" id="CAUJNA010003439">
    <property type="protein sequence ID" value="CAJ1402133.1"/>
    <property type="molecule type" value="Genomic_DNA"/>
</dbReference>
<evidence type="ECO:0000256" key="2">
    <source>
        <dbReference type="ARBA" id="ARBA00004496"/>
    </source>
</evidence>
<organism evidence="12 13">
    <name type="scientific">Effrenium voratum</name>
    <dbReference type="NCBI Taxonomy" id="2562239"/>
    <lineage>
        <taxon>Eukaryota</taxon>
        <taxon>Sar</taxon>
        <taxon>Alveolata</taxon>
        <taxon>Dinophyceae</taxon>
        <taxon>Suessiales</taxon>
        <taxon>Symbiodiniaceae</taxon>
        <taxon>Effrenium</taxon>
    </lineage>
</organism>
<dbReference type="PANTHER" id="PTHR13108:SF9">
    <property type="entry name" value="CONDENSIN COMPLEX SUBUNIT 2"/>
    <property type="match status" value="1"/>
</dbReference>
<keyword evidence="5" id="KW-0158">Chromosome</keyword>
<dbReference type="GO" id="GO:0051301">
    <property type="term" value="P:cell division"/>
    <property type="evidence" value="ECO:0007669"/>
    <property type="project" value="UniProtKB-KW"/>
</dbReference>
<comment type="subcellular location">
    <subcellularLocation>
        <location evidence="1">Chromosome</location>
    </subcellularLocation>
    <subcellularLocation>
        <location evidence="2">Cytoplasm</location>
    </subcellularLocation>
</comment>